<organism evidence="2 3">
    <name type="scientific">Periplaneta americana</name>
    <name type="common">American cockroach</name>
    <name type="synonym">Blatta americana</name>
    <dbReference type="NCBI Taxonomy" id="6978"/>
    <lineage>
        <taxon>Eukaryota</taxon>
        <taxon>Metazoa</taxon>
        <taxon>Ecdysozoa</taxon>
        <taxon>Arthropoda</taxon>
        <taxon>Hexapoda</taxon>
        <taxon>Insecta</taxon>
        <taxon>Pterygota</taxon>
        <taxon>Neoptera</taxon>
        <taxon>Polyneoptera</taxon>
        <taxon>Dictyoptera</taxon>
        <taxon>Blattodea</taxon>
        <taxon>Blattoidea</taxon>
        <taxon>Blattidae</taxon>
        <taxon>Blattinae</taxon>
        <taxon>Periplaneta</taxon>
    </lineage>
</organism>
<name>A0ABQ8TTG2_PERAM</name>
<evidence type="ECO:0000256" key="1">
    <source>
        <dbReference type="SAM" id="MobiDB-lite"/>
    </source>
</evidence>
<feature type="region of interest" description="Disordered" evidence="1">
    <location>
        <begin position="1"/>
        <end position="77"/>
    </location>
</feature>
<keyword evidence="3" id="KW-1185">Reference proteome</keyword>
<evidence type="ECO:0000313" key="3">
    <source>
        <dbReference type="Proteomes" id="UP001148838"/>
    </source>
</evidence>
<dbReference type="EMBL" id="JAJSOF020000003">
    <property type="protein sequence ID" value="KAJ4449980.1"/>
    <property type="molecule type" value="Genomic_DNA"/>
</dbReference>
<feature type="compositionally biased region" description="Low complexity" evidence="1">
    <location>
        <begin position="12"/>
        <end position="27"/>
    </location>
</feature>
<comment type="caution">
    <text evidence="2">The sequence shown here is derived from an EMBL/GenBank/DDBJ whole genome shotgun (WGS) entry which is preliminary data.</text>
</comment>
<protein>
    <submittedName>
        <fullName evidence="2">Uncharacterized protein</fullName>
    </submittedName>
</protein>
<reference evidence="2 3" key="1">
    <citation type="journal article" date="2022" name="Allergy">
        <title>Genome assembly and annotation of Periplaneta americana reveal a comprehensive cockroach allergen profile.</title>
        <authorList>
            <person name="Wang L."/>
            <person name="Xiong Q."/>
            <person name="Saelim N."/>
            <person name="Wang L."/>
            <person name="Nong W."/>
            <person name="Wan A.T."/>
            <person name="Shi M."/>
            <person name="Liu X."/>
            <person name="Cao Q."/>
            <person name="Hui J.H.L."/>
            <person name="Sookrung N."/>
            <person name="Leung T.F."/>
            <person name="Tungtrongchitr A."/>
            <person name="Tsui S.K.W."/>
        </authorList>
    </citation>
    <scope>NUCLEOTIDE SEQUENCE [LARGE SCALE GENOMIC DNA]</scope>
    <source>
        <strain evidence="2">PWHHKU_190912</strain>
    </source>
</reference>
<sequence>MFGGRTGFNADLGSKGLGLRALGSGSSVDDGTLLSRSREDGPPHTNNHPPPPQEQHTPTPTTDECKWQNARSTGTTVVRRTLTMTQHRRRNGPFYLSYKGWEDHRANHTIPPFWLDDRPPLLRHVDVRPAAGWLV</sequence>
<evidence type="ECO:0000313" key="2">
    <source>
        <dbReference type="EMBL" id="KAJ4449980.1"/>
    </source>
</evidence>
<proteinExistence type="predicted"/>
<accession>A0ABQ8TTG2</accession>
<dbReference type="Proteomes" id="UP001148838">
    <property type="component" value="Unassembled WGS sequence"/>
</dbReference>
<gene>
    <name evidence="2" type="ORF">ANN_01387</name>
</gene>